<evidence type="ECO:0000256" key="2">
    <source>
        <dbReference type="ARBA" id="ARBA00034617"/>
    </source>
</evidence>
<name>A0A4S4KTS6_9APHY</name>
<dbReference type="SUPFAM" id="SSF52540">
    <property type="entry name" value="P-loop containing nucleoside triphosphate hydrolases"/>
    <property type="match status" value="1"/>
</dbReference>
<dbReference type="Proteomes" id="UP000309038">
    <property type="component" value="Unassembled WGS sequence"/>
</dbReference>
<feature type="region of interest" description="Disordered" evidence="4">
    <location>
        <begin position="271"/>
        <end position="292"/>
    </location>
</feature>
<dbReference type="GO" id="GO:0009378">
    <property type="term" value="F:four-way junction helicase activity"/>
    <property type="evidence" value="ECO:0007669"/>
    <property type="project" value="TreeGrafter"/>
</dbReference>
<evidence type="ECO:0000256" key="4">
    <source>
        <dbReference type="SAM" id="MobiDB-lite"/>
    </source>
</evidence>
<dbReference type="Gene3D" id="3.40.50.300">
    <property type="entry name" value="P-loop containing nucleotide triphosphate hydrolases"/>
    <property type="match status" value="2"/>
</dbReference>
<dbReference type="GO" id="GO:0005694">
    <property type="term" value="C:chromosome"/>
    <property type="evidence" value="ECO:0007669"/>
    <property type="project" value="TreeGrafter"/>
</dbReference>
<feature type="region of interest" description="Disordered" evidence="4">
    <location>
        <begin position="316"/>
        <end position="344"/>
    </location>
</feature>
<evidence type="ECO:0000256" key="3">
    <source>
        <dbReference type="ARBA" id="ARBA00034808"/>
    </source>
</evidence>
<evidence type="ECO:0000259" key="5">
    <source>
        <dbReference type="PROSITE" id="PS51194"/>
    </source>
</evidence>
<sequence>MDLSRIFKDIERGIYRAIIISPEQLMKEDGHFERLLKSAEFQENIIGVIIDEGHCINTWGKFRPEYREIQRLRYRLRKHIPFAIASATFPVAIRDDVIQVVRLRTDNLVHILRSTDRPNIQLTVRKIENTLKSFRDLAVIVPRLPAIQPPKFLIFFDSIVDSMLATKFLWSCFPAEPHPERKIKWFNSQMSDEYKEAEIQRLKSGTTWGLCTTDSFGLGMDITDISLVIQYRLTCDTCALWQRIGRAARNPDLEGVAIVYVENKHFDATKKKKNARASRISEKRKRKRKDSYKITPAKRSRVALSSASSNAEILPTTMAIPDFTDEPEDGNSDESNNDSDSADDMDLNEELRALYSHDISKAASGKKKVVKILEPAMDDFVNAGGPDRKVKCRRKPLQIFFGSDKAVPDHHLCDPTTIYGCRRCFPFPPRVCCDLHDPTSEIVKQYPPPIVDKAIAKATRAANKRSILKPYIHGEMNKELRSALRKWRVQKVIDVYGEGTLIDLGPGLILPIDVIHRIVDCIHDGKIDSVEALRRETKWGGAEEYGNEVLEVARPFRPTPKLELLTTTQPMEEWPSAAIYPTPKAKRTVTCGSCGRLGHTKRSRDCENNPMIKAEPFLPSSSRAEAYPNTIVFAPFFFPPPPAPDRHPGNPTDALFDTTMATANRRVWDPANPRAVPASPYPVLTYTTSSTATLSNVASTSSSSSSSQFSKPSHMAA</sequence>
<evidence type="ECO:0000313" key="6">
    <source>
        <dbReference type="EMBL" id="THH02082.1"/>
    </source>
</evidence>
<reference evidence="6 7" key="1">
    <citation type="submission" date="2019-02" db="EMBL/GenBank/DDBJ databases">
        <title>Genome sequencing of the rare red list fungi Phlebia centrifuga.</title>
        <authorList>
            <person name="Buettner E."/>
            <person name="Kellner H."/>
        </authorList>
    </citation>
    <scope>NUCLEOTIDE SEQUENCE [LARGE SCALE GENOMIC DNA]</scope>
    <source>
        <strain evidence="6 7">DSM 108282</strain>
    </source>
</reference>
<feature type="region of interest" description="Disordered" evidence="4">
    <location>
        <begin position="695"/>
        <end position="717"/>
    </location>
</feature>
<proteinExistence type="inferred from homology"/>
<dbReference type="GO" id="GO:0000724">
    <property type="term" value="P:double-strand break repair via homologous recombination"/>
    <property type="evidence" value="ECO:0007669"/>
    <property type="project" value="TreeGrafter"/>
</dbReference>
<comment type="catalytic activity">
    <reaction evidence="2">
        <text>Couples ATP hydrolysis with the unwinding of duplex DNA by translocating in the 3'-5' direction.</text>
        <dbReference type="EC" id="5.6.2.4"/>
    </reaction>
</comment>
<feature type="domain" description="Helicase C-terminal" evidence="5">
    <location>
        <begin position="139"/>
        <end position="288"/>
    </location>
</feature>
<gene>
    <name evidence="6" type="ORF">EW026_g714</name>
</gene>
<dbReference type="PANTHER" id="PTHR13710:SF120">
    <property type="entry name" value="BIFUNCTIONAL 3'-5' EXONUCLEASE_ATP-DEPENDENT HELICASE WRN"/>
    <property type="match status" value="1"/>
</dbReference>
<dbReference type="SMART" id="SM00490">
    <property type="entry name" value="HELICc"/>
    <property type="match status" value="1"/>
</dbReference>
<dbReference type="Pfam" id="PF00271">
    <property type="entry name" value="Helicase_C"/>
    <property type="match status" value="1"/>
</dbReference>
<dbReference type="GO" id="GO:0005737">
    <property type="term" value="C:cytoplasm"/>
    <property type="evidence" value="ECO:0007669"/>
    <property type="project" value="TreeGrafter"/>
</dbReference>
<dbReference type="EC" id="5.6.2.4" evidence="3"/>
<comment type="caution">
    <text evidence="6">The sequence shown here is derived from an EMBL/GenBank/DDBJ whole genome shotgun (WGS) entry which is preliminary data.</text>
</comment>
<protein>
    <recommendedName>
        <fullName evidence="3">DNA 3'-5' helicase</fullName>
        <ecNumber evidence="3">5.6.2.4</ecNumber>
    </recommendedName>
</protein>
<dbReference type="PANTHER" id="PTHR13710">
    <property type="entry name" value="DNA HELICASE RECQ FAMILY MEMBER"/>
    <property type="match status" value="1"/>
</dbReference>
<evidence type="ECO:0000313" key="7">
    <source>
        <dbReference type="Proteomes" id="UP000309038"/>
    </source>
</evidence>
<accession>A0A4S4KTS6</accession>
<dbReference type="EMBL" id="SGPJ01000011">
    <property type="protein sequence ID" value="THH02082.1"/>
    <property type="molecule type" value="Genomic_DNA"/>
</dbReference>
<evidence type="ECO:0000256" key="1">
    <source>
        <dbReference type="ARBA" id="ARBA00005446"/>
    </source>
</evidence>
<comment type="similarity">
    <text evidence="1">Belongs to the helicase family. RecQ subfamily.</text>
</comment>
<keyword evidence="7" id="KW-1185">Reference proteome</keyword>
<dbReference type="GO" id="GO:0005634">
    <property type="term" value="C:nucleus"/>
    <property type="evidence" value="ECO:0007669"/>
    <property type="project" value="TreeGrafter"/>
</dbReference>
<dbReference type="InterPro" id="IPR027417">
    <property type="entry name" value="P-loop_NTPase"/>
</dbReference>
<feature type="compositionally biased region" description="Acidic residues" evidence="4">
    <location>
        <begin position="323"/>
        <end position="344"/>
    </location>
</feature>
<dbReference type="InterPro" id="IPR001650">
    <property type="entry name" value="Helicase_C-like"/>
</dbReference>
<dbReference type="AlphaFoldDB" id="A0A4S4KTS6"/>
<dbReference type="PROSITE" id="PS51194">
    <property type="entry name" value="HELICASE_CTER"/>
    <property type="match status" value="1"/>
</dbReference>
<organism evidence="6 7">
    <name type="scientific">Hermanssonia centrifuga</name>
    <dbReference type="NCBI Taxonomy" id="98765"/>
    <lineage>
        <taxon>Eukaryota</taxon>
        <taxon>Fungi</taxon>
        <taxon>Dikarya</taxon>
        <taxon>Basidiomycota</taxon>
        <taxon>Agaricomycotina</taxon>
        <taxon>Agaricomycetes</taxon>
        <taxon>Polyporales</taxon>
        <taxon>Meruliaceae</taxon>
        <taxon>Hermanssonia</taxon>
    </lineage>
</organism>
<dbReference type="GO" id="GO:0043138">
    <property type="term" value="F:3'-5' DNA helicase activity"/>
    <property type="evidence" value="ECO:0007669"/>
    <property type="project" value="UniProtKB-EC"/>
</dbReference>